<dbReference type="Gene3D" id="1.20.1050.10">
    <property type="match status" value="1"/>
</dbReference>
<accession>A0ABP7WWE2</accession>
<evidence type="ECO:0000259" key="2">
    <source>
        <dbReference type="PROSITE" id="PS50405"/>
    </source>
</evidence>
<evidence type="ECO:0008006" key="5">
    <source>
        <dbReference type="Google" id="ProtNLM"/>
    </source>
</evidence>
<sequence length="215" mass="23565">MELYDLPHSPYAARVRMYIYARNLAVDISAPPGGLGSDTYKALTVSNKVPILNNDGAYLAESSAIIEYLEAQFTDGALGPADPWARAQQSAMTRYIDLYFAQALFPLFQQLRAAPRDKAVVASALAKLLEELLTLQRWYQLSELQPTSALTTVDCAVIPVLFYVRTLAPLFGVSEPLAATPLLTERWTWAEQHAVASRVIEEMAAGLKAVMSGAK</sequence>
<keyword evidence="4" id="KW-1185">Reference proteome</keyword>
<dbReference type="InterPro" id="IPR036282">
    <property type="entry name" value="Glutathione-S-Trfase_C_sf"/>
</dbReference>
<gene>
    <name evidence="3" type="ORF">GCM10022414_24530</name>
</gene>
<evidence type="ECO:0000313" key="4">
    <source>
        <dbReference type="Proteomes" id="UP001500392"/>
    </source>
</evidence>
<dbReference type="Gene3D" id="3.40.30.10">
    <property type="entry name" value="Glutaredoxin"/>
    <property type="match status" value="1"/>
</dbReference>
<reference evidence="4" key="1">
    <citation type="journal article" date="2019" name="Int. J. Syst. Evol. Microbiol.">
        <title>The Global Catalogue of Microorganisms (GCM) 10K type strain sequencing project: providing services to taxonomists for standard genome sequencing and annotation.</title>
        <authorList>
            <consortium name="The Broad Institute Genomics Platform"/>
            <consortium name="The Broad Institute Genome Sequencing Center for Infectious Disease"/>
            <person name="Wu L."/>
            <person name="Ma J."/>
        </authorList>
    </citation>
    <scope>NUCLEOTIDE SEQUENCE [LARGE SCALE GENOMIC DNA]</scope>
    <source>
        <strain evidence="4">JCM 17304</strain>
    </source>
</reference>
<dbReference type="InterPro" id="IPR036249">
    <property type="entry name" value="Thioredoxin-like_sf"/>
</dbReference>
<name>A0ABP7WWE2_9GAMM</name>
<dbReference type="Proteomes" id="UP001500392">
    <property type="component" value="Unassembled WGS sequence"/>
</dbReference>
<dbReference type="InterPro" id="IPR004045">
    <property type="entry name" value="Glutathione_S-Trfase_N"/>
</dbReference>
<protein>
    <recommendedName>
        <fullName evidence="5">Glutathione S-transferase family protein</fullName>
    </recommendedName>
</protein>
<dbReference type="PROSITE" id="PS50405">
    <property type="entry name" value="GST_CTER"/>
    <property type="match status" value="1"/>
</dbReference>
<dbReference type="SUPFAM" id="SSF52833">
    <property type="entry name" value="Thioredoxin-like"/>
    <property type="match status" value="1"/>
</dbReference>
<evidence type="ECO:0000259" key="1">
    <source>
        <dbReference type="PROSITE" id="PS50404"/>
    </source>
</evidence>
<feature type="domain" description="GST N-terminal" evidence="1">
    <location>
        <begin position="1"/>
        <end position="77"/>
    </location>
</feature>
<dbReference type="InterPro" id="IPR010987">
    <property type="entry name" value="Glutathione-S-Trfase_C-like"/>
</dbReference>
<dbReference type="InterPro" id="IPR050983">
    <property type="entry name" value="GST_Omega/HSP26"/>
</dbReference>
<comment type="caution">
    <text evidence="3">The sequence shown here is derived from an EMBL/GenBank/DDBJ whole genome shotgun (WGS) entry which is preliminary data.</text>
</comment>
<dbReference type="PROSITE" id="PS50404">
    <property type="entry name" value="GST_NTER"/>
    <property type="match status" value="1"/>
</dbReference>
<evidence type="ECO:0000313" key="3">
    <source>
        <dbReference type="EMBL" id="GAA4098619.1"/>
    </source>
</evidence>
<organism evidence="3 4">
    <name type="scientific">Zhongshania borealis</name>
    <dbReference type="NCBI Taxonomy" id="889488"/>
    <lineage>
        <taxon>Bacteria</taxon>
        <taxon>Pseudomonadati</taxon>
        <taxon>Pseudomonadota</taxon>
        <taxon>Gammaproteobacteria</taxon>
        <taxon>Cellvibrionales</taxon>
        <taxon>Spongiibacteraceae</taxon>
        <taxon>Zhongshania</taxon>
    </lineage>
</organism>
<dbReference type="PANTHER" id="PTHR43968">
    <property type="match status" value="1"/>
</dbReference>
<dbReference type="RefSeq" id="WP_344936374.1">
    <property type="nucleotide sequence ID" value="NZ_BAABDM010000004.1"/>
</dbReference>
<feature type="domain" description="GST C-terminal" evidence="2">
    <location>
        <begin position="82"/>
        <end position="207"/>
    </location>
</feature>
<dbReference type="PANTHER" id="PTHR43968:SF6">
    <property type="entry name" value="GLUTATHIONE S-TRANSFERASE OMEGA"/>
    <property type="match status" value="1"/>
</dbReference>
<proteinExistence type="predicted"/>
<dbReference type="Pfam" id="PF13417">
    <property type="entry name" value="GST_N_3"/>
    <property type="match status" value="1"/>
</dbReference>
<dbReference type="SUPFAM" id="SSF47616">
    <property type="entry name" value="GST C-terminal domain-like"/>
    <property type="match status" value="1"/>
</dbReference>
<dbReference type="EMBL" id="BAABDM010000004">
    <property type="protein sequence ID" value="GAA4098619.1"/>
    <property type="molecule type" value="Genomic_DNA"/>
</dbReference>